<reference evidence="1" key="1">
    <citation type="journal article" date="2020" name="Stud. Mycol.">
        <title>101 Dothideomycetes genomes: a test case for predicting lifestyles and emergence of pathogens.</title>
        <authorList>
            <person name="Haridas S."/>
            <person name="Albert R."/>
            <person name="Binder M."/>
            <person name="Bloem J."/>
            <person name="Labutti K."/>
            <person name="Salamov A."/>
            <person name="Andreopoulos B."/>
            <person name="Baker S."/>
            <person name="Barry K."/>
            <person name="Bills G."/>
            <person name="Bluhm B."/>
            <person name="Cannon C."/>
            <person name="Castanera R."/>
            <person name="Culley D."/>
            <person name="Daum C."/>
            <person name="Ezra D."/>
            <person name="Gonzalez J."/>
            <person name="Henrissat B."/>
            <person name="Kuo A."/>
            <person name="Liang C."/>
            <person name="Lipzen A."/>
            <person name="Lutzoni F."/>
            <person name="Magnuson J."/>
            <person name="Mondo S."/>
            <person name="Nolan M."/>
            <person name="Ohm R."/>
            <person name="Pangilinan J."/>
            <person name="Park H.-J."/>
            <person name="Ramirez L."/>
            <person name="Alfaro M."/>
            <person name="Sun H."/>
            <person name="Tritt A."/>
            <person name="Yoshinaga Y."/>
            <person name="Zwiers L.-H."/>
            <person name="Turgeon B."/>
            <person name="Goodwin S."/>
            <person name="Spatafora J."/>
            <person name="Crous P."/>
            <person name="Grigoriev I."/>
        </authorList>
    </citation>
    <scope>NUCLEOTIDE SEQUENCE</scope>
    <source>
        <strain evidence="1">HMLAC05119</strain>
    </source>
</reference>
<accession>A0A6A5QCT6</accession>
<gene>
    <name evidence="1" type="ORF">BDU57DRAFT_522273</name>
</gene>
<dbReference type="EMBL" id="ML979139">
    <property type="protein sequence ID" value="KAF1913385.1"/>
    <property type="molecule type" value="Genomic_DNA"/>
</dbReference>
<organism evidence="1 2">
    <name type="scientific">Ampelomyces quisqualis</name>
    <name type="common">Powdery mildew agent</name>
    <dbReference type="NCBI Taxonomy" id="50730"/>
    <lineage>
        <taxon>Eukaryota</taxon>
        <taxon>Fungi</taxon>
        <taxon>Dikarya</taxon>
        <taxon>Ascomycota</taxon>
        <taxon>Pezizomycotina</taxon>
        <taxon>Dothideomycetes</taxon>
        <taxon>Pleosporomycetidae</taxon>
        <taxon>Pleosporales</taxon>
        <taxon>Pleosporineae</taxon>
        <taxon>Phaeosphaeriaceae</taxon>
        <taxon>Ampelomyces</taxon>
    </lineage>
</organism>
<protein>
    <submittedName>
        <fullName evidence="1">Uncharacterized protein</fullName>
    </submittedName>
</protein>
<evidence type="ECO:0000313" key="1">
    <source>
        <dbReference type="EMBL" id="KAF1913385.1"/>
    </source>
</evidence>
<evidence type="ECO:0000313" key="2">
    <source>
        <dbReference type="Proteomes" id="UP000800096"/>
    </source>
</evidence>
<keyword evidence="2" id="KW-1185">Reference proteome</keyword>
<dbReference type="Proteomes" id="UP000800096">
    <property type="component" value="Unassembled WGS sequence"/>
</dbReference>
<proteinExistence type="predicted"/>
<name>A0A6A5QCT6_AMPQU</name>
<sequence length="56" mass="6609">MIVIEYIFPRACLHSCLSIFSALCNRLNYQLPEHRRVICFCRPPLLDPIILTMDRC</sequence>
<dbReference type="AlphaFoldDB" id="A0A6A5QCT6"/>